<accession>A0A212LZX5</accession>
<reference evidence="3" key="1">
    <citation type="submission" date="2016-08" db="EMBL/GenBank/DDBJ databases">
        <authorList>
            <person name="Seilhamer J.J."/>
        </authorList>
    </citation>
    <scope>NUCLEOTIDE SEQUENCE</scope>
    <source>
        <strain evidence="3">86</strain>
    </source>
</reference>
<evidence type="ECO:0000313" key="3">
    <source>
        <dbReference type="EMBL" id="SCM83030.1"/>
    </source>
</evidence>
<dbReference type="EMBL" id="FMJE01000005">
    <property type="protein sequence ID" value="SCM83030.1"/>
    <property type="molecule type" value="Genomic_DNA"/>
</dbReference>
<evidence type="ECO:0000259" key="2">
    <source>
        <dbReference type="Pfam" id="PF02371"/>
    </source>
</evidence>
<dbReference type="GO" id="GO:0004803">
    <property type="term" value="F:transposase activity"/>
    <property type="evidence" value="ECO:0007669"/>
    <property type="project" value="InterPro"/>
</dbReference>
<sequence>MHYKTKYVYIGVDLHKETHTAVVIDCWNEILAEFQIENKPSAFQKLMDEVNKHANGLTPVFGLEDVGGFGRSLAVFLLEKGQMVKEVNSALAYAQRMSHASTKKNDAWDAYCVAYVLLSKLNSLPDANPQDSYWTLAQLVNRRDALVKSLTTLTNQLHEQLPRHYPSYKKFFCKVAGKTALAFWSEFPAPHLLNGVTAEKLAELLREHSHNSCSTNKAQTILDLIEKDGDTKREYQETRNFIVNSIVRDISFKQKELLQVEKQLKKMVELFGYKLETMPGINTVTAAALISQIGDIKRFRNSDKLANFAGIAPIKFSSAGKGKDQKSKQGNRELHGIFFFLAIQQVQVAKGSKMPRNPVVYEYYLRKVKEGKTKMQALVCVMRRLVNIIYSMMKHKTAYVLPMLQKEEVA</sequence>
<name>A0A212LZX5_9FIRM</name>
<dbReference type="InterPro" id="IPR003346">
    <property type="entry name" value="Transposase_20"/>
</dbReference>
<dbReference type="PANTHER" id="PTHR33055:SF3">
    <property type="entry name" value="PUTATIVE TRANSPOSASE FOR IS117-RELATED"/>
    <property type="match status" value="1"/>
</dbReference>
<dbReference type="InterPro" id="IPR002525">
    <property type="entry name" value="Transp_IS110-like_N"/>
</dbReference>
<dbReference type="GO" id="GO:0003677">
    <property type="term" value="F:DNA binding"/>
    <property type="evidence" value="ECO:0007669"/>
    <property type="project" value="InterPro"/>
</dbReference>
<evidence type="ECO:0000259" key="1">
    <source>
        <dbReference type="Pfam" id="PF01548"/>
    </source>
</evidence>
<dbReference type="Pfam" id="PF02371">
    <property type="entry name" value="Transposase_20"/>
    <property type="match status" value="1"/>
</dbReference>
<gene>
    <name evidence="3" type="ORF">KL86SPO_50802</name>
</gene>
<feature type="domain" description="Transposase IS110-like N-terminal" evidence="1">
    <location>
        <begin position="10"/>
        <end position="166"/>
    </location>
</feature>
<dbReference type="RefSeq" id="WP_288185562.1">
    <property type="nucleotide sequence ID" value="NZ_LT608335.1"/>
</dbReference>
<dbReference type="NCBIfam" id="NF033542">
    <property type="entry name" value="transpos_IS110"/>
    <property type="match status" value="1"/>
</dbReference>
<dbReference type="GO" id="GO:0006313">
    <property type="term" value="P:DNA transposition"/>
    <property type="evidence" value="ECO:0007669"/>
    <property type="project" value="InterPro"/>
</dbReference>
<organism evidence="3">
    <name type="scientific">uncultured Sporomusa sp</name>
    <dbReference type="NCBI Taxonomy" id="307249"/>
    <lineage>
        <taxon>Bacteria</taxon>
        <taxon>Bacillati</taxon>
        <taxon>Bacillota</taxon>
        <taxon>Negativicutes</taxon>
        <taxon>Selenomonadales</taxon>
        <taxon>Sporomusaceae</taxon>
        <taxon>Sporomusa</taxon>
        <taxon>environmental samples</taxon>
    </lineage>
</organism>
<dbReference type="PANTHER" id="PTHR33055">
    <property type="entry name" value="TRANSPOSASE FOR INSERTION SEQUENCE ELEMENT IS1111A"/>
    <property type="match status" value="1"/>
</dbReference>
<dbReference type="AlphaFoldDB" id="A0A212LZX5"/>
<protein>
    <submittedName>
        <fullName evidence="3">Transposase</fullName>
    </submittedName>
</protein>
<dbReference type="Pfam" id="PF01548">
    <property type="entry name" value="DEDD_Tnp_IS110"/>
    <property type="match status" value="1"/>
</dbReference>
<dbReference type="InterPro" id="IPR047650">
    <property type="entry name" value="Transpos_IS110"/>
</dbReference>
<proteinExistence type="predicted"/>
<feature type="domain" description="Transposase IS116/IS110/IS902 C-terminal" evidence="2">
    <location>
        <begin position="274"/>
        <end position="348"/>
    </location>
</feature>